<dbReference type="InterPro" id="IPR000960">
    <property type="entry name" value="Flavin_mOase"/>
</dbReference>
<keyword evidence="3" id="KW-0274">FAD</keyword>
<evidence type="ECO:0000256" key="2">
    <source>
        <dbReference type="ARBA" id="ARBA00022630"/>
    </source>
</evidence>
<keyword evidence="2" id="KW-0285">Flavoprotein</keyword>
<evidence type="ECO:0000256" key="3">
    <source>
        <dbReference type="ARBA" id="ARBA00022827"/>
    </source>
</evidence>
<dbReference type="InterPro" id="IPR051209">
    <property type="entry name" value="FAD-bind_Monooxygenase_sf"/>
</dbReference>
<dbReference type="Proteomes" id="UP001235849">
    <property type="component" value="Unassembled WGS sequence"/>
</dbReference>
<proteinExistence type="inferred from homology"/>
<evidence type="ECO:0000256" key="4">
    <source>
        <dbReference type="ARBA" id="ARBA00023002"/>
    </source>
</evidence>
<evidence type="ECO:0000313" key="5">
    <source>
        <dbReference type="EMBL" id="MDJ1175251.1"/>
    </source>
</evidence>
<comment type="similarity">
    <text evidence="1">Belongs to the FAD-binding monooxygenase family.</text>
</comment>
<dbReference type="PRINTS" id="PR00469">
    <property type="entry name" value="PNDRDTASEII"/>
</dbReference>
<dbReference type="PANTHER" id="PTHR42877">
    <property type="entry name" value="L-ORNITHINE N(5)-MONOOXYGENASE-RELATED"/>
    <property type="match status" value="1"/>
</dbReference>
<organism evidence="5 6">
    <name type="scientific">Roseofilum capinflatum BLCC-M114</name>
    <dbReference type="NCBI Taxonomy" id="3022440"/>
    <lineage>
        <taxon>Bacteria</taxon>
        <taxon>Bacillati</taxon>
        <taxon>Cyanobacteriota</taxon>
        <taxon>Cyanophyceae</taxon>
        <taxon>Desertifilales</taxon>
        <taxon>Desertifilaceae</taxon>
        <taxon>Roseofilum</taxon>
        <taxon>Roseofilum capinflatum</taxon>
    </lineage>
</organism>
<dbReference type="Gene3D" id="3.50.50.60">
    <property type="entry name" value="FAD/NAD(P)-binding domain"/>
    <property type="match status" value="2"/>
</dbReference>
<dbReference type="SUPFAM" id="SSF51905">
    <property type="entry name" value="FAD/NAD(P)-binding domain"/>
    <property type="match status" value="2"/>
</dbReference>
<gene>
    <name evidence="5" type="ORF">PMG25_14230</name>
</gene>
<keyword evidence="4" id="KW-0560">Oxidoreductase</keyword>
<comment type="caution">
    <text evidence="5">The sequence shown here is derived from an EMBL/GenBank/DDBJ whole genome shotgun (WGS) entry which is preliminary data.</text>
</comment>
<keyword evidence="6" id="KW-1185">Reference proteome</keyword>
<dbReference type="InterPro" id="IPR020946">
    <property type="entry name" value="Flavin_mOase-like"/>
</dbReference>
<evidence type="ECO:0000313" key="6">
    <source>
        <dbReference type="Proteomes" id="UP001235849"/>
    </source>
</evidence>
<dbReference type="PANTHER" id="PTHR42877:SF4">
    <property type="entry name" value="FAD_NAD(P)-BINDING DOMAIN-CONTAINING PROTEIN-RELATED"/>
    <property type="match status" value="1"/>
</dbReference>
<reference evidence="5 6" key="1">
    <citation type="submission" date="2023-01" db="EMBL/GenBank/DDBJ databases">
        <title>Novel diversity within Roseofilum (Cyanobacteria; Desertifilaceae) from marine benthic mats with descriptions of four novel species.</title>
        <authorList>
            <person name="Wang Y."/>
            <person name="Berthold D.E."/>
            <person name="Hu J."/>
            <person name="Lefler F.W."/>
            <person name="Laughinghouse H.D. IV."/>
        </authorList>
    </citation>
    <scope>NUCLEOTIDE SEQUENCE [LARGE SCALE GENOMIC DNA]</scope>
    <source>
        <strain evidence="5 6">BLCC-M114</strain>
    </source>
</reference>
<accession>A0ABT7B9R7</accession>
<dbReference type="Pfam" id="PF00743">
    <property type="entry name" value="FMO-like"/>
    <property type="match status" value="1"/>
</dbReference>
<dbReference type="EMBL" id="JAQOSO010000079">
    <property type="protein sequence ID" value="MDJ1175251.1"/>
    <property type="molecule type" value="Genomic_DNA"/>
</dbReference>
<protein>
    <submittedName>
        <fullName evidence="5">NAD(P)/FAD-dependent oxidoreductase</fullName>
    </submittedName>
</protein>
<name>A0ABT7B9R7_9CYAN</name>
<evidence type="ECO:0000256" key="1">
    <source>
        <dbReference type="ARBA" id="ARBA00010139"/>
    </source>
</evidence>
<dbReference type="RefSeq" id="WP_283767555.1">
    <property type="nucleotide sequence ID" value="NZ_JAQOSO010000079.1"/>
</dbReference>
<sequence length="503" mass="57536">MNQSTLDFTEKNSTSNQNNACLEVLIIGAGISGLCIGIKLKKAGINGFKIFEKASNLGGTWHHNTYPGCGCDVPSVLYSFSFEPKYDWTLNYPKQKEILSYLEDCADKYKITEHICLNTQISGAVFDPETNIWTVSTQTGEEFQTRVLVSACGQLNEPKIPKIEGLETFQGNQFHSARWNHDYDLNDKTVAVIGTGSSAVQFLPIIAEQVKKLIVFHRSANWVIPKFDRQFNQFDHWLFKTFPITSRIYRWFIYLYFEFFLITVNLQKDGLVGKIAAIWLNTYRKMKVKKESLKTVLKPKDPVLCKRFLLSNNYYETLQRSNVEVVSSPIQGIREHSIVTQDGSLYDIDALIWATGFESTQFLASLNIVGKEGKSLHQQWKNGAQAYKGVMVPDFPNFFMLYGPNTNLGSNSIIFMIECQSRYILSCIQMMHQNKISGLEVKPDIYAKFNQKLQENAAKTVWMNSCSSWYKTADGKLTNNWPYSSVRYWLTTLKANLQEFNTL</sequence>
<dbReference type="InterPro" id="IPR036188">
    <property type="entry name" value="FAD/NAD-bd_sf"/>
</dbReference>
<dbReference type="PIRSF" id="PIRSF000332">
    <property type="entry name" value="FMO"/>
    <property type="match status" value="1"/>
</dbReference>